<dbReference type="OrthoDB" id="369216at2"/>
<dbReference type="AlphaFoldDB" id="A0A255XXW8"/>
<dbReference type="Pfam" id="PF08885">
    <property type="entry name" value="GSCFA"/>
    <property type="match status" value="1"/>
</dbReference>
<dbReference type="Proteomes" id="UP000216361">
    <property type="component" value="Unassembled WGS sequence"/>
</dbReference>
<organism evidence="2 3">
    <name type="scientific">Elstera cyanobacteriorum</name>
    <dbReference type="NCBI Taxonomy" id="2022747"/>
    <lineage>
        <taxon>Bacteria</taxon>
        <taxon>Pseudomonadati</taxon>
        <taxon>Pseudomonadota</taxon>
        <taxon>Alphaproteobacteria</taxon>
        <taxon>Rhodospirillales</taxon>
        <taxon>Rhodospirillaceae</taxon>
        <taxon>Elstera</taxon>
    </lineage>
</organism>
<dbReference type="EMBL" id="NOXS01000020">
    <property type="protein sequence ID" value="OYQ21741.1"/>
    <property type="molecule type" value="Genomic_DNA"/>
</dbReference>
<keyword evidence="3" id="KW-1185">Reference proteome</keyword>
<evidence type="ECO:0000313" key="3">
    <source>
        <dbReference type="Proteomes" id="UP000216361"/>
    </source>
</evidence>
<name>A0A255XXW8_9PROT</name>
<comment type="caution">
    <text evidence="2">The sequence shown here is derived from an EMBL/GenBank/DDBJ whole genome shotgun (WGS) entry which is preliminary data.</text>
</comment>
<proteinExistence type="predicted"/>
<evidence type="ECO:0000313" key="2">
    <source>
        <dbReference type="EMBL" id="OYQ21741.1"/>
    </source>
</evidence>
<reference evidence="2 3" key="1">
    <citation type="submission" date="2017-07" db="EMBL/GenBank/DDBJ databases">
        <title>Elstera cyanobacteriorum sp. nov., a novel bacterium isolated from cyanobacterial aggregates in a eutrophic lake.</title>
        <authorList>
            <person name="Cai H."/>
        </authorList>
    </citation>
    <scope>NUCLEOTIDE SEQUENCE [LARGE SCALE GENOMIC DNA]</scope>
    <source>
        <strain evidence="2 3">TH019</strain>
    </source>
</reference>
<protein>
    <recommendedName>
        <fullName evidence="1">GSCFA domain-containing protein</fullName>
    </recommendedName>
</protein>
<accession>A0A255XXW8</accession>
<evidence type="ECO:0000259" key="1">
    <source>
        <dbReference type="Pfam" id="PF08885"/>
    </source>
</evidence>
<feature type="domain" description="GSCFA" evidence="1">
    <location>
        <begin position="43"/>
        <end position="312"/>
    </location>
</feature>
<dbReference type="RefSeq" id="WP_094406890.1">
    <property type="nucleotide sequence ID" value="NZ_BMJZ01000011.1"/>
</dbReference>
<sequence length="350" mass="39125">MPRPSPYADLPPRAFWRRAVADQDLRYLPDLWQPKTPVLPGQKIVTAGSCFAQHLGRALAARGLTWHITEPPPPDLPAEAWTAAGYGLFSARTGNIYTAAMLRQWVTWALDGVPMPREVWAEGARYYDPFRPSTPAEGFASRSDLETARHITLNAFAQALRDADWFIFTMGLTEYWQNRHQAYAYPTCPGTVRGQFRAADHRLCNQTYAETYEDMAAVFGLIRQHNPGIRFLLTVSPVPLTATATGDHALVASTYTKSLLRAVAGELRDRLDDVDYFPSFELISAFPFGGWAYEANRRSVSPAGVAFVMDHFFGQQPALLSSPPRTPPAVGRPPQDILCDDDVLDYYQTR</sequence>
<gene>
    <name evidence="2" type="ORF">CHR90_01160</name>
</gene>
<dbReference type="InterPro" id="IPR014982">
    <property type="entry name" value="GSCFA"/>
</dbReference>